<dbReference type="AlphaFoldDB" id="A0A843WTD6"/>
<evidence type="ECO:0000256" key="1">
    <source>
        <dbReference type="ARBA" id="ARBA00001933"/>
    </source>
</evidence>
<dbReference type="Pfam" id="PF00155">
    <property type="entry name" value="Aminotran_1_2"/>
    <property type="match status" value="1"/>
</dbReference>
<feature type="region of interest" description="Disordered" evidence="4">
    <location>
        <begin position="76"/>
        <end position="139"/>
    </location>
</feature>
<feature type="domain" description="Aminotransferase class I/classII large" evidence="6">
    <location>
        <begin position="374"/>
        <end position="700"/>
    </location>
</feature>
<comment type="caution">
    <text evidence="7">The sequence shown here is derived from an EMBL/GenBank/DDBJ whole genome shotgun (WGS) entry which is preliminary data.</text>
</comment>
<dbReference type="GO" id="GO:0006520">
    <property type="term" value="P:amino acid metabolic process"/>
    <property type="evidence" value="ECO:0007669"/>
    <property type="project" value="TreeGrafter"/>
</dbReference>
<feature type="compositionally biased region" description="Low complexity" evidence="4">
    <location>
        <begin position="87"/>
        <end position="98"/>
    </location>
</feature>
<evidence type="ECO:0000313" key="7">
    <source>
        <dbReference type="EMBL" id="MQM11066.1"/>
    </source>
</evidence>
<protein>
    <recommendedName>
        <fullName evidence="6">Aminotransferase class I/classII large domain-containing protein</fullName>
    </recommendedName>
</protein>
<dbReference type="InterPro" id="IPR050478">
    <property type="entry name" value="Ethylene_sulfur-biosynth"/>
</dbReference>
<keyword evidence="8" id="KW-1185">Reference proteome</keyword>
<keyword evidence="5" id="KW-0812">Transmembrane</keyword>
<sequence length="723" mass="78114">MTQARSSRKDGEEDADATGTSTQGRSGGGGGGAGTAMRIIVPLQGVVQGRGGLVLGSVIPCALFYFLQLYLKRNRSASSPSPPPVSSPSGPSPSASSGDLPELAAGIPRTLSRTTLSPRGSSAPAQVSSRASSIAKSGESPYYTGLRRCSEDLYDPVSNPDGFVQLGLAENKVYHLAAYDCSWRLTVLLVVEQLSLDLVGEWLAYHLEDSLLEDKHAGINISGLATYQPFDGLMDLKIVAGRRLIGIRRDDHNDANGPPRWRCDKVSWCTAGIVAGRLQWRTGSNWLDPVRRPLLLSPSPRRAERRQGKERRGKVAGGGAGKGGRGFGVRGGCRWSSDGGAGYGGGLATEAEPAARSRPRGLGVQLVPFGCSPAIAAFMGQVMQGSVSFNPSQMVLTAGATPAIEILSFCLADAGNAFLVPSPYYPGFDRDVKWRSGVELIPVPCRSTDNFNLSVVALERAYSQAKKRGTKVRAVLISNPSNPVGNLLNRETLCGILDFAREKNIHVISDEIFAGSTYGNHDFVSIADILDADDFDRSRVHIIYGLSKDLSLPGFRVGVIYSFDENVLSVATKLARFSSVSVPIQRMLVSMLSDAKFIQKFIETNRSRLQKMHALFVDGLRQLDIDCASSSGGFYCWANMSKFIRSYSEKGELELWDRLLNIAKVNMTPGSSCHCIEPGWFRCCFTTLTETDVPVVMERIKQVVSTERQSLTCGLSSKCVNYP</sequence>
<dbReference type="SUPFAM" id="SSF53383">
    <property type="entry name" value="PLP-dependent transferases"/>
    <property type="match status" value="1"/>
</dbReference>
<comment type="similarity">
    <text evidence="2">Belongs to the class-I pyridoxal-phosphate-dependent aminotransferase family.</text>
</comment>
<keyword evidence="5" id="KW-1133">Transmembrane helix</keyword>
<dbReference type="Proteomes" id="UP000652761">
    <property type="component" value="Unassembled WGS sequence"/>
</dbReference>
<evidence type="ECO:0000256" key="5">
    <source>
        <dbReference type="SAM" id="Phobius"/>
    </source>
</evidence>
<feature type="region of interest" description="Disordered" evidence="4">
    <location>
        <begin position="1"/>
        <end position="33"/>
    </location>
</feature>
<dbReference type="EMBL" id="NMUH01004857">
    <property type="protein sequence ID" value="MQM11066.1"/>
    <property type="molecule type" value="Genomic_DNA"/>
</dbReference>
<evidence type="ECO:0000256" key="2">
    <source>
        <dbReference type="ARBA" id="ARBA00007441"/>
    </source>
</evidence>
<feature type="compositionally biased region" description="Polar residues" evidence="4">
    <location>
        <begin position="111"/>
        <end position="135"/>
    </location>
</feature>
<keyword evidence="3" id="KW-0663">Pyridoxal phosphate</keyword>
<evidence type="ECO:0000259" key="6">
    <source>
        <dbReference type="Pfam" id="PF00155"/>
    </source>
</evidence>
<evidence type="ECO:0000313" key="8">
    <source>
        <dbReference type="Proteomes" id="UP000652761"/>
    </source>
</evidence>
<dbReference type="Gene3D" id="3.40.640.10">
    <property type="entry name" value="Type I PLP-dependent aspartate aminotransferase-like (Major domain)"/>
    <property type="match status" value="1"/>
</dbReference>
<feature type="transmembrane region" description="Helical" evidence="5">
    <location>
        <begin position="52"/>
        <end position="71"/>
    </location>
</feature>
<dbReference type="PROSITE" id="PS00105">
    <property type="entry name" value="AA_TRANSFER_CLASS_1"/>
    <property type="match status" value="1"/>
</dbReference>
<dbReference type="InterPro" id="IPR004838">
    <property type="entry name" value="NHTrfase_class1_PyrdxlP-BS"/>
</dbReference>
<evidence type="ECO:0000256" key="4">
    <source>
        <dbReference type="SAM" id="MobiDB-lite"/>
    </source>
</evidence>
<dbReference type="PANTHER" id="PTHR43795:SF85">
    <property type="entry name" value="AMINOTRANSFERASE ACS10-RELATED"/>
    <property type="match status" value="1"/>
</dbReference>
<dbReference type="GO" id="GO:0008483">
    <property type="term" value="F:transaminase activity"/>
    <property type="evidence" value="ECO:0007669"/>
    <property type="project" value="TreeGrafter"/>
</dbReference>
<name>A0A843WTD6_COLES</name>
<proteinExistence type="inferred from homology"/>
<dbReference type="OrthoDB" id="691673at2759"/>
<dbReference type="GO" id="GO:0030170">
    <property type="term" value="F:pyridoxal phosphate binding"/>
    <property type="evidence" value="ECO:0007669"/>
    <property type="project" value="InterPro"/>
</dbReference>
<comment type="cofactor">
    <cofactor evidence="1">
        <name>pyridoxal 5'-phosphate</name>
        <dbReference type="ChEBI" id="CHEBI:597326"/>
    </cofactor>
</comment>
<organism evidence="7 8">
    <name type="scientific">Colocasia esculenta</name>
    <name type="common">Wild taro</name>
    <name type="synonym">Arum esculentum</name>
    <dbReference type="NCBI Taxonomy" id="4460"/>
    <lineage>
        <taxon>Eukaryota</taxon>
        <taxon>Viridiplantae</taxon>
        <taxon>Streptophyta</taxon>
        <taxon>Embryophyta</taxon>
        <taxon>Tracheophyta</taxon>
        <taxon>Spermatophyta</taxon>
        <taxon>Magnoliopsida</taxon>
        <taxon>Liliopsida</taxon>
        <taxon>Araceae</taxon>
        <taxon>Aroideae</taxon>
        <taxon>Colocasieae</taxon>
        <taxon>Colocasia</taxon>
    </lineage>
</organism>
<reference evidence="7" key="1">
    <citation type="submission" date="2017-07" db="EMBL/GenBank/DDBJ databases">
        <title>Taro Niue Genome Assembly and Annotation.</title>
        <authorList>
            <person name="Atibalentja N."/>
            <person name="Keating K."/>
            <person name="Fields C.J."/>
        </authorList>
    </citation>
    <scope>NUCLEOTIDE SEQUENCE</scope>
    <source>
        <strain evidence="7">Niue_2</strain>
        <tissue evidence="7">Leaf</tissue>
    </source>
</reference>
<dbReference type="InterPro" id="IPR015424">
    <property type="entry name" value="PyrdxlP-dep_Trfase"/>
</dbReference>
<evidence type="ECO:0000256" key="3">
    <source>
        <dbReference type="ARBA" id="ARBA00022898"/>
    </source>
</evidence>
<dbReference type="CDD" id="cd00609">
    <property type="entry name" value="AAT_like"/>
    <property type="match status" value="1"/>
</dbReference>
<feature type="region of interest" description="Disordered" evidence="4">
    <location>
        <begin position="297"/>
        <end position="323"/>
    </location>
</feature>
<dbReference type="PANTHER" id="PTHR43795">
    <property type="entry name" value="BIFUNCTIONAL ASPARTATE AMINOTRANSFERASE AND GLUTAMATE/ASPARTATE-PREPHENATE AMINOTRANSFERASE-RELATED"/>
    <property type="match status" value="1"/>
</dbReference>
<keyword evidence="5" id="KW-0472">Membrane</keyword>
<dbReference type="Gene3D" id="3.90.1150.10">
    <property type="entry name" value="Aspartate Aminotransferase, domain 1"/>
    <property type="match status" value="2"/>
</dbReference>
<gene>
    <name evidence="7" type="ORF">Taro_043965</name>
</gene>
<dbReference type="InterPro" id="IPR015421">
    <property type="entry name" value="PyrdxlP-dep_Trfase_major"/>
</dbReference>
<dbReference type="InterPro" id="IPR015422">
    <property type="entry name" value="PyrdxlP-dep_Trfase_small"/>
</dbReference>
<dbReference type="InterPro" id="IPR004839">
    <property type="entry name" value="Aminotransferase_I/II_large"/>
</dbReference>
<accession>A0A843WTD6</accession>